<gene>
    <name evidence="8" type="ORF">C1H46_011823</name>
</gene>
<evidence type="ECO:0000256" key="7">
    <source>
        <dbReference type="ARBA" id="ARBA00025720"/>
    </source>
</evidence>
<dbReference type="AlphaFoldDB" id="A0A540MUX8"/>
<dbReference type="GO" id="GO:0006366">
    <property type="term" value="P:transcription by RNA polymerase II"/>
    <property type="evidence" value="ECO:0007669"/>
    <property type="project" value="TreeGrafter"/>
</dbReference>
<dbReference type="FunFam" id="1.10.10.60:FF:000024">
    <property type="entry name" value="DNA-directed RNA polymerases I, II, and III subunit"/>
    <property type="match status" value="1"/>
</dbReference>
<evidence type="ECO:0000256" key="3">
    <source>
        <dbReference type="ARBA" id="ARBA00022478"/>
    </source>
</evidence>
<dbReference type="GO" id="GO:0042797">
    <property type="term" value="P:tRNA transcription by RNA polymerase III"/>
    <property type="evidence" value="ECO:0007669"/>
    <property type="project" value="TreeGrafter"/>
</dbReference>
<reference evidence="8 9" key="1">
    <citation type="journal article" date="2019" name="G3 (Bethesda)">
        <title>Sequencing of a Wild Apple (Malus baccata) Genome Unravels the Differences Between Cultivated and Wild Apple Species Regarding Disease Resistance and Cold Tolerance.</title>
        <authorList>
            <person name="Chen X."/>
        </authorList>
    </citation>
    <scope>NUCLEOTIDE SEQUENCE [LARGE SCALE GENOMIC DNA]</scope>
    <source>
        <strain evidence="9">cv. Shandingzi</strain>
        <tissue evidence="8">Leaves</tissue>
    </source>
</reference>
<dbReference type="GO" id="GO:0006360">
    <property type="term" value="P:transcription by RNA polymerase I"/>
    <property type="evidence" value="ECO:0007669"/>
    <property type="project" value="TreeGrafter"/>
</dbReference>
<evidence type="ECO:0000256" key="6">
    <source>
        <dbReference type="ARBA" id="ARBA00023163"/>
    </source>
</evidence>
<keyword evidence="5" id="KW-0862">Zinc</keyword>
<keyword evidence="6" id="KW-0804">Transcription</keyword>
<dbReference type="PANTHER" id="PTHR23431:SF3">
    <property type="entry name" value="DNA-DIRECTED RNA POLYMERASES I, II, AND III SUBUNIT RPABC5"/>
    <property type="match status" value="1"/>
</dbReference>
<dbReference type="EMBL" id="VIEB01000173">
    <property type="protein sequence ID" value="TQE02589.1"/>
    <property type="molecule type" value="Genomic_DNA"/>
</dbReference>
<evidence type="ECO:0000256" key="4">
    <source>
        <dbReference type="ARBA" id="ARBA00022723"/>
    </source>
</evidence>
<proteinExistence type="inferred from homology"/>
<organism evidence="8 9">
    <name type="scientific">Malus baccata</name>
    <name type="common">Siberian crab apple</name>
    <name type="synonym">Pyrus baccata</name>
    <dbReference type="NCBI Taxonomy" id="106549"/>
    <lineage>
        <taxon>Eukaryota</taxon>
        <taxon>Viridiplantae</taxon>
        <taxon>Streptophyta</taxon>
        <taxon>Embryophyta</taxon>
        <taxon>Tracheophyta</taxon>
        <taxon>Spermatophyta</taxon>
        <taxon>Magnoliopsida</taxon>
        <taxon>eudicotyledons</taxon>
        <taxon>Gunneridae</taxon>
        <taxon>Pentapetalae</taxon>
        <taxon>rosids</taxon>
        <taxon>fabids</taxon>
        <taxon>Rosales</taxon>
        <taxon>Rosaceae</taxon>
        <taxon>Amygdaloideae</taxon>
        <taxon>Maleae</taxon>
        <taxon>Malus</taxon>
    </lineage>
</organism>
<dbReference type="InterPro" id="IPR020789">
    <property type="entry name" value="RNA_pol_suN_Zn-BS"/>
</dbReference>
<dbReference type="GO" id="GO:0008270">
    <property type="term" value="F:zinc ion binding"/>
    <property type="evidence" value="ECO:0007669"/>
    <property type="project" value="InterPro"/>
</dbReference>
<comment type="similarity">
    <text evidence="7">Belongs to the archaeal Rpo10/eukaryotic RPB10 RNA polymerase subunit family.</text>
</comment>
<dbReference type="GO" id="GO:0005736">
    <property type="term" value="C:RNA polymerase I complex"/>
    <property type="evidence" value="ECO:0007669"/>
    <property type="project" value="TreeGrafter"/>
</dbReference>
<dbReference type="PROSITE" id="PS01112">
    <property type="entry name" value="RNA_POL_N_8KD"/>
    <property type="match status" value="1"/>
</dbReference>
<dbReference type="PANTHER" id="PTHR23431">
    <property type="entry name" value="DNA-DIRECTED RNA POLYMERASES I, II, AND III SUBUNIT RPABC5 FAMILY MEMBER"/>
    <property type="match status" value="1"/>
</dbReference>
<accession>A0A540MUX8</accession>
<dbReference type="GO" id="GO:0005666">
    <property type="term" value="C:RNA polymerase III complex"/>
    <property type="evidence" value="ECO:0007669"/>
    <property type="project" value="TreeGrafter"/>
</dbReference>
<keyword evidence="4" id="KW-0479">Metal-binding</keyword>
<sequence>MIIPVRCFTCGKVIGNKWDTYLDLLQADYTEGDALDALGLVRYCCRRMLMTHVDLIEKLLNYNSNLSRTLSPSLSLSPSLPLSLHMHKIYYKGVQ</sequence>
<dbReference type="InterPro" id="IPR023580">
    <property type="entry name" value="RNA_pol_su_RPB10"/>
</dbReference>
<dbReference type="Gene3D" id="1.10.10.60">
    <property type="entry name" value="Homeodomain-like"/>
    <property type="match status" value="1"/>
</dbReference>
<dbReference type="Proteomes" id="UP000315295">
    <property type="component" value="Unassembled WGS sequence"/>
</dbReference>
<keyword evidence="9" id="KW-1185">Reference proteome</keyword>
<comment type="caution">
    <text evidence="8">The sequence shown here is derived from an EMBL/GenBank/DDBJ whole genome shotgun (WGS) entry which is preliminary data.</text>
</comment>
<protein>
    <recommendedName>
        <fullName evidence="2">DNA-directed RNA polymerases I, II, and III subunit RPABC5</fullName>
    </recommendedName>
</protein>
<dbReference type="GO" id="GO:0003899">
    <property type="term" value="F:DNA-directed RNA polymerase activity"/>
    <property type="evidence" value="ECO:0007669"/>
    <property type="project" value="InterPro"/>
</dbReference>
<keyword evidence="3" id="KW-0240">DNA-directed RNA polymerase</keyword>
<evidence type="ECO:0000313" key="8">
    <source>
        <dbReference type="EMBL" id="TQE02589.1"/>
    </source>
</evidence>
<dbReference type="NCBIfam" id="NF003089">
    <property type="entry name" value="PRK04016.1"/>
    <property type="match status" value="1"/>
</dbReference>
<comment type="subcellular location">
    <subcellularLocation>
        <location evidence="1">Nucleus</location>
    </subcellularLocation>
</comment>
<dbReference type="HAMAP" id="MF_00250">
    <property type="entry name" value="RNApol_arch_Rpo10"/>
    <property type="match status" value="1"/>
</dbReference>
<dbReference type="InterPro" id="IPR000268">
    <property type="entry name" value="RPABC5/Rpb10"/>
</dbReference>
<evidence type="ECO:0000256" key="5">
    <source>
        <dbReference type="ARBA" id="ARBA00022833"/>
    </source>
</evidence>
<dbReference type="GO" id="GO:0003677">
    <property type="term" value="F:DNA binding"/>
    <property type="evidence" value="ECO:0007669"/>
    <property type="project" value="InterPro"/>
</dbReference>
<dbReference type="STRING" id="106549.A0A540MUX8"/>
<name>A0A540MUX8_MALBA</name>
<evidence type="ECO:0000313" key="9">
    <source>
        <dbReference type="Proteomes" id="UP000315295"/>
    </source>
</evidence>
<dbReference type="GO" id="GO:0005665">
    <property type="term" value="C:RNA polymerase II, core complex"/>
    <property type="evidence" value="ECO:0007669"/>
    <property type="project" value="TreeGrafter"/>
</dbReference>
<evidence type="ECO:0000256" key="2">
    <source>
        <dbReference type="ARBA" id="ARBA00020813"/>
    </source>
</evidence>
<dbReference type="SUPFAM" id="SSF46924">
    <property type="entry name" value="RNA polymerase subunit RPB10"/>
    <property type="match status" value="1"/>
</dbReference>
<dbReference type="Pfam" id="PF01194">
    <property type="entry name" value="RNA_pol_N"/>
    <property type="match status" value="1"/>
</dbReference>
<evidence type="ECO:0000256" key="1">
    <source>
        <dbReference type="ARBA" id="ARBA00004123"/>
    </source>
</evidence>